<gene>
    <name evidence="1" type="ORF">ALC57_02323</name>
</gene>
<evidence type="ECO:0000313" key="2">
    <source>
        <dbReference type="Proteomes" id="UP000078492"/>
    </source>
</evidence>
<accession>A0A195EK19</accession>
<keyword evidence="2" id="KW-1185">Reference proteome</keyword>
<dbReference type="AlphaFoldDB" id="A0A195EK19"/>
<reference evidence="1 2" key="1">
    <citation type="submission" date="2015-09" db="EMBL/GenBank/DDBJ databases">
        <title>Trachymyrmex cornetzi WGS genome.</title>
        <authorList>
            <person name="Nygaard S."/>
            <person name="Hu H."/>
            <person name="Boomsma J."/>
            <person name="Zhang G."/>
        </authorList>
    </citation>
    <scope>NUCLEOTIDE SEQUENCE [LARGE SCALE GENOMIC DNA]</scope>
    <source>
        <strain evidence="1">Tcor2-1</strain>
        <tissue evidence="1">Whole body</tissue>
    </source>
</reference>
<sequence length="34" mass="3839">MSVAARPKANSAFAEPVYIYPIIFRRTLQDVRAS</sequence>
<protein>
    <submittedName>
        <fullName evidence="1">Uncharacterized protein</fullName>
    </submittedName>
</protein>
<dbReference type="EMBL" id="KQ978801">
    <property type="protein sequence ID" value="KYN28262.1"/>
    <property type="molecule type" value="Genomic_DNA"/>
</dbReference>
<proteinExistence type="predicted"/>
<dbReference type="Proteomes" id="UP000078492">
    <property type="component" value="Unassembled WGS sequence"/>
</dbReference>
<name>A0A195EK19_9HYME</name>
<evidence type="ECO:0000313" key="1">
    <source>
        <dbReference type="EMBL" id="KYN28262.1"/>
    </source>
</evidence>
<organism evidence="1 2">
    <name type="scientific">Trachymyrmex cornetzi</name>
    <dbReference type="NCBI Taxonomy" id="471704"/>
    <lineage>
        <taxon>Eukaryota</taxon>
        <taxon>Metazoa</taxon>
        <taxon>Ecdysozoa</taxon>
        <taxon>Arthropoda</taxon>
        <taxon>Hexapoda</taxon>
        <taxon>Insecta</taxon>
        <taxon>Pterygota</taxon>
        <taxon>Neoptera</taxon>
        <taxon>Endopterygota</taxon>
        <taxon>Hymenoptera</taxon>
        <taxon>Apocrita</taxon>
        <taxon>Aculeata</taxon>
        <taxon>Formicoidea</taxon>
        <taxon>Formicidae</taxon>
        <taxon>Myrmicinae</taxon>
        <taxon>Trachymyrmex</taxon>
    </lineage>
</organism>